<keyword evidence="1" id="KW-0812">Transmembrane</keyword>
<accession>A0A5P8K6G7</accession>
<dbReference type="RefSeq" id="WP_152169857.1">
    <property type="nucleotide sequence ID" value="NZ_CP045096.1"/>
</dbReference>
<reference evidence="2 3" key="1">
    <citation type="submission" date="2019-10" db="EMBL/GenBank/DDBJ databases">
        <title>Streptomyces sp. strain GY16 isolated from leaves of Broussonetia papyrifera.</title>
        <authorList>
            <person name="Mo P."/>
        </authorList>
    </citation>
    <scope>NUCLEOTIDE SEQUENCE [LARGE SCALE GENOMIC DNA]</scope>
    <source>
        <strain evidence="2 3">GY16</strain>
    </source>
</reference>
<evidence type="ECO:0000313" key="3">
    <source>
        <dbReference type="Proteomes" id="UP000327294"/>
    </source>
</evidence>
<feature type="transmembrane region" description="Helical" evidence="1">
    <location>
        <begin position="28"/>
        <end position="56"/>
    </location>
</feature>
<name>A0A5P8K6G7_9ACTN</name>
<organism evidence="2 3">
    <name type="scientific">Streptomyces phaeolivaceus</name>
    <dbReference type="NCBI Taxonomy" id="2653200"/>
    <lineage>
        <taxon>Bacteria</taxon>
        <taxon>Bacillati</taxon>
        <taxon>Actinomycetota</taxon>
        <taxon>Actinomycetes</taxon>
        <taxon>Kitasatosporales</taxon>
        <taxon>Streptomycetaceae</taxon>
        <taxon>Streptomyces</taxon>
    </lineage>
</organism>
<sequence length="60" mass="6545">MVVWEVVVAAFRFAAAHLVGQTLGPIGLLLLVVVGTALRIGQVRLAWWTALLFLLLMMQA</sequence>
<dbReference type="AlphaFoldDB" id="A0A5P8K6G7"/>
<evidence type="ECO:0000313" key="2">
    <source>
        <dbReference type="EMBL" id="QFQ98392.1"/>
    </source>
</evidence>
<dbReference type="KEGG" id="sphv:F9278_21865"/>
<proteinExistence type="predicted"/>
<evidence type="ECO:0000256" key="1">
    <source>
        <dbReference type="SAM" id="Phobius"/>
    </source>
</evidence>
<keyword evidence="1" id="KW-1133">Transmembrane helix</keyword>
<dbReference type="EMBL" id="CP045096">
    <property type="protein sequence ID" value="QFQ98392.1"/>
    <property type="molecule type" value="Genomic_DNA"/>
</dbReference>
<protein>
    <submittedName>
        <fullName evidence="2">Uncharacterized protein</fullName>
    </submittedName>
</protein>
<keyword evidence="3" id="KW-1185">Reference proteome</keyword>
<gene>
    <name evidence="2" type="ORF">F9278_21865</name>
</gene>
<dbReference type="Proteomes" id="UP000327294">
    <property type="component" value="Chromosome"/>
</dbReference>
<keyword evidence="1" id="KW-0472">Membrane</keyword>